<keyword evidence="2" id="KW-1185">Reference proteome</keyword>
<accession>A0ABM1KFI2</accession>
<organism evidence="2 3">
    <name type="scientific">Gekko japonicus</name>
    <name type="common">Schlegel's Japanese gecko</name>
    <dbReference type="NCBI Taxonomy" id="146911"/>
    <lineage>
        <taxon>Eukaryota</taxon>
        <taxon>Metazoa</taxon>
        <taxon>Chordata</taxon>
        <taxon>Craniata</taxon>
        <taxon>Vertebrata</taxon>
        <taxon>Euteleostomi</taxon>
        <taxon>Lepidosauria</taxon>
        <taxon>Squamata</taxon>
        <taxon>Bifurcata</taxon>
        <taxon>Gekkota</taxon>
        <taxon>Gekkonidae</taxon>
        <taxon>Gekkoninae</taxon>
        <taxon>Gekko</taxon>
    </lineage>
</organism>
<sequence length="293" mass="31542">MVVGGGGAFHKTTGSAVMRARHRNNVTLQAEALLGTVPFEMGVRLSEIPLPTRICLPALQGRPWITELCLPRSPDPQLCLFPTTPDVLIPSRSVTTSFSLFLSFLQRIQFLYPASLRELLRLLASLHETWPGGSPSLILLDSLEEYLASCPGPHAAAQLVALLLDTANHFGRKCGGAEPAGCHLMVSVRLPGDGGEGAEQLSVVQRYFVAQCCLHPEALESGSSGGRGGAKLVRARLSQPGAEDQEWLLRFEPQEEMKISPLPCPRDGGVASGSQRPPATGTDRILGLWWPRA</sequence>
<dbReference type="RefSeq" id="XP_015272469.1">
    <property type="nucleotide sequence ID" value="XM_015416983.1"/>
</dbReference>
<reference evidence="3" key="1">
    <citation type="submission" date="2025-08" db="UniProtKB">
        <authorList>
            <consortium name="RefSeq"/>
        </authorList>
    </citation>
    <scope>IDENTIFICATION</scope>
</reference>
<evidence type="ECO:0000256" key="1">
    <source>
        <dbReference type="SAM" id="MobiDB-lite"/>
    </source>
</evidence>
<dbReference type="GeneID" id="107115298"/>
<evidence type="ECO:0000313" key="2">
    <source>
        <dbReference type="Proteomes" id="UP000694871"/>
    </source>
</evidence>
<gene>
    <name evidence="3" type="primary">SWSAP1</name>
</gene>
<proteinExistence type="predicted"/>
<dbReference type="Proteomes" id="UP000694871">
    <property type="component" value="Unplaced"/>
</dbReference>
<protein>
    <submittedName>
        <fullName evidence="3">ATPase SWSAP1</fullName>
    </submittedName>
</protein>
<evidence type="ECO:0000313" key="3">
    <source>
        <dbReference type="RefSeq" id="XP_015272469.1"/>
    </source>
</evidence>
<name>A0ABM1KFI2_GEKJA</name>
<dbReference type="PANTHER" id="PTHR28653:SF1">
    <property type="entry name" value="ATPASE SWSAP1"/>
    <property type="match status" value="1"/>
</dbReference>
<dbReference type="PANTHER" id="PTHR28653">
    <property type="match status" value="1"/>
</dbReference>
<feature type="region of interest" description="Disordered" evidence="1">
    <location>
        <begin position="259"/>
        <end position="293"/>
    </location>
</feature>